<reference evidence="6 7" key="1">
    <citation type="submission" date="2024-02" db="EMBL/GenBank/DDBJ databases">
        <title>A draft genome for the cacao thread blight pathogen Marasmius crinis-equi.</title>
        <authorList>
            <person name="Cohen S.P."/>
            <person name="Baruah I.K."/>
            <person name="Amoako-Attah I."/>
            <person name="Bukari Y."/>
            <person name="Meinhardt L.W."/>
            <person name="Bailey B.A."/>
        </authorList>
    </citation>
    <scope>NUCLEOTIDE SEQUENCE [LARGE SCALE GENOMIC DNA]</scope>
    <source>
        <strain evidence="6 7">GH-76</strain>
    </source>
</reference>
<dbReference type="PANTHER" id="PTHR43248:SF25">
    <property type="entry name" value="AB HYDROLASE-1 DOMAIN-CONTAINING PROTEIN-RELATED"/>
    <property type="match status" value="1"/>
</dbReference>
<protein>
    <recommendedName>
        <fullName evidence="8">Alpha/beta-hydrolase</fullName>
    </recommendedName>
</protein>
<name>A0ABR3FF13_9AGAR</name>
<accession>A0ABR3FF13</accession>
<dbReference type="PANTHER" id="PTHR43248">
    <property type="entry name" value="2-SUCCINYL-6-HYDROXY-2,4-CYCLOHEXADIENE-1-CARBOXYLATE SYNTHASE"/>
    <property type="match status" value="1"/>
</dbReference>
<dbReference type="Pfam" id="PF00561">
    <property type="entry name" value="Abhydrolase_1"/>
    <property type="match status" value="1"/>
</dbReference>
<keyword evidence="3" id="KW-0732">Signal</keyword>
<feature type="chain" id="PRO_5045280458" description="Alpha/beta-hydrolase" evidence="3">
    <location>
        <begin position="26"/>
        <end position="583"/>
    </location>
</feature>
<dbReference type="InterPro" id="IPR013595">
    <property type="entry name" value="Pept_S33_TAP-like_C"/>
</dbReference>
<evidence type="ECO:0000256" key="1">
    <source>
        <dbReference type="ARBA" id="ARBA00010088"/>
    </source>
</evidence>
<organism evidence="6 7">
    <name type="scientific">Marasmius crinis-equi</name>
    <dbReference type="NCBI Taxonomy" id="585013"/>
    <lineage>
        <taxon>Eukaryota</taxon>
        <taxon>Fungi</taxon>
        <taxon>Dikarya</taxon>
        <taxon>Basidiomycota</taxon>
        <taxon>Agaricomycotina</taxon>
        <taxon>Agaricomycetes</taxon>
        <taxon>Agaricomycetidae</taxon>
        <taxon>Agaricales</taxon>
        <taxon>Marasmiineae</taxon>
        <taxon>Marasmiaceae</taxon>
        <taxon>Marasmius</taxon>
    </lineage>
</organism>
<proteinExistence type="inferred from homology"/>
<feature type="domain" description="Peptidase S33 tripeptidyl aminopeptidase-like C-terminal" evidence="5">
    <location>
        <begin position="430"/>
        <end position="530"/>
    </location>
</feature>
<sequence>MYHIPLSKGLLFISSYLLYFATVNAACQSSNHLSRRDDNSTQAWTESSWGTIQSSKDLQWVDCYAEGLQCARLEVPLNYHDPGSDSASIALIRMPANVSTDSPDYRGPVLFNPGGPGGSGVDTVLTKGSLYRYILGPEFDLVGFDPRGVKRSTPRVEFYKSTAERVQSHHAATELNHSSETVETMWGHTKNMGVLAYERGKDYLAHINTDHSARDMLSIVEAYGQDKLQYWGFSYGSVLGYTFAAMFPDKVGRLIIDGVVDIDDYYTTKWMSGTRDFDKTVRWFLQSCQEAGREDCPFYEDTVEAMEAKLNDIYTSLIKSPVPVRTNVTYGLLDYATVHYTMLTSMYSPFVKWPPLATALQDASEGNHTALYNILAASKFECDCDPSLHEFEATPETLNAYICNDGDPVPPELEAARSHYEESLGISPINSIWASFRIACNGWSSEIPKAQFRGPVTGNTSHPMLIIGNTADPVTSVEGAKNVSRNFPGSVVLTQDSPGHCSTNTIGMCTMKVVRDYFVNGTMPEEGTVCPMDYQPFVNIEDVDLGDFDGLLRRDTEDLQAIKVLHELAKAGGGQSFSPLQPF</sequence>
<dbReference type="Proteomes" id="UP001465976">
    <property type="component" value="Unassembled WGS sequence"/>
</dbReference>
<evidence type="ECO:0000256" key="2">
    <source>
        <dbReference type="ARBA" id="ARBA00022801"/>
    </source>
</evidence>
<dbReference type="InterPro" id="IPR000073">
    <property type="entry name" value="AB_hydrolase_1"/>
</dbReference>
<evidence type="ECO:0000256" key="3">
    <source>
        <dbReference type="SAM" id="SignalP"/>
    </source>
</evidence>
<comment type="similarity">
    <text evidence="1">Belongs to the peptidase S33 family.</text>
</comment>
<feature type="domain" description="AB hydrolase-1" evidence="4">
    <location>
        <begin position="108"/>
        <end position="278"/>
    </location>
</feature>
<dbReference type="Gene3D" id="3.40.50.1820">
    <property type="entry name" value="alpha/beta hydrolase"/>
    <property type="match status" value="1"/>
</dbReference>
<feature type="signal peptide" evidence="3">
    <location>
        <begin position="1"/>
        <end position="25"/>
    </location>
</feature>
<keyword evidence="7" id="KW-1185">Reference proteome</keyword>
<dbReference type="Pfam" id="PF08386">
    <property type="entry name" value="Abhydrolase_4"/>
    <property type="match status" value="1"/>
</dbReference>
<dbReference type="InterPro" id="IPR029058">
    <property type="entry name" value="AB_hydrolase_fold"/>
</dbReference>
<evidence type="ECO:0000259" key="5">
    <source>
        <dbReference type="Pfam" id="PF08386"/>
    </source>
</evidence>
<keyword evidence="2" id="KW-0378">Hydrolase</keyword>
<gene>
    <name evidence="6" type="ORF">V5O48_008063</name>
</gene>
<evidence type="ECO:0000313" key="7">
    <source>
        <dbReference type="Proteomes" id="UP001465976"/>
    </source>
</evidence>
<evidence type="ECO:0000259" key="4">
    <source>
        <dbReference type="Pfam" id="PF00561"/>
    </source>
</evidence>
<dbReference type="InterPro" id="IPR051601">
    <property type="entry name" value="Serine_prot/Carboxylest_S33"/>
</dbReference>
<evidence type="ECO:0000313" key="6">
    <source>
        <dbReference type="EMBL" id="KAL0573891.1"/>
    </source>
</evidence>
<dbReference type="SUPFAM" id="SSF53474">
    <property type="entry name" value="alpha/beta-Hydrolases"/>
    <property type="match status" value="1"/>
</dbReference>
<dbReference type="EMBL" id="JBAHYK010000449">
    <property type="protein sequence ID" value="KAL0573891.1"/>
    <property type="molecule type" value="Genomic_DNA"/>
</dbReference>
<evidence type="ECO:0008006" key="8">
    <source>
        <dbReference type="Google" id="ProtNLM"/>
    </source>
</evidence>
<comment type="caution">
    <text evidence="6">The sequence shown here is derived from an EMBL/GenBank/DDBJ whole genome shotgun (WGS) entry which is preliminary data.</text>
</comment>